<organism evidence="1 2">
    <name type="scientific">Paramuricea clavata</name>
    <name type="common">Red gorgonian</name>
    <name type="synonym">Violescent sea-whip</name>
    <dbReference type="NCBI Taxonomy" id="317549"/>
    <lineage>
        <taxon>Eukaryota</taxon>
        <taxon>Metazoa</taxon>
        <taxon>Cnidaria</taxon>
        <taxon>Anthozoa</taxon>
        <taxon>Octocorallia</taxon>
        <taxon>Malacalcyonacea</taxon>
        <taxon>Plexauridae</taxon>
        <taxon>Paramuricea</taxon>
    </lineage>
</organism>
<gene>
    <name evidence="1" type="ORF">PACLA_8A031900</name>
</gene>
<dbReference type="Proteomes" id="UP001152795">
    <property type="component" value="Unassembled WGS sequence"/>
</dbReference>
<accession>A0A7D9H7N1</accession>
<dbReference type="AlphaFoldDB" id="A0A7D9H7N1"/>
<comment type="caution">
    <text evidence="1">The sequence shown here is derived from an EMBL/GenBank/DDBJ whole genome shotgun (WGS) entry which is preliminary data.</text>
</comment>
<keyword evidence="2" id="KW-1185">Reference proteome</keyword>
<sequence length="200" mass="22992">MADKQIGLTRFAAAFVPAPEKDKIVIVPKSRSKNGVNLETIHISCKSDIYLGRYYNYGGAIIYQYDDMSEWRTANNTRCKTGYIVIQDTDSENVKKWIGKEPGKVHGAVYRNAFGESVNEAEVVGEGFAIRNAKFEMCSSVFNNPKGSSFHDHRRRMHELSEHCVRKVVEYWKTAGPCWVRERNFEIKHLLEDFDFDTLL</sequence>
<dbReference type="EMBL" id="CACRXK020000055">
    <property type="protein sequence ID" value="CAB3977576.1"/>
    <property type="molecule type" value="Genomic_DNA"/>
</dbReference>
<protein>
    <submittedName>
        <fullName evidence="1">Uncharacterized protein</fullName>
    </submittedName>
</protein>
<evidence type="ECO:0000313" key="2">
    <source>
        <dbReference type="Proteomes" id="UP001152795"/>
    </source>
</evidence>
<proteinExistence type="predicted"/>
<dbReference type="OrthoDB" id="5963582at2759"/>
<evidence type="ECO:0000313" key="1">
    <source>
        <dbReference type="EMBL" id="CAB3977576.1"/>
    </source>
</evidence>
<reference evidence="1" key="1">
    <citation type="submission" date="2020-04" db="EMBL/GenBank/DDBJ databases">
        <authorList>
            <person name="Alioto T."/>
            <person name="Alioto T."/>
            <person name="Gomez Garrido J."/>
        </authorList>
    </citation>
    <scope>NUCLEOTIDE SEQUENCE</scope>
    <source>
        <strain evidence="1">A484AB</strain>
    </source>
</reference>
<name>A0A7D9H7N1_PARCT</name>